<evidence type="ECO:0000259" key="1">
    <source>
        <dbReference type="Pfam" id="PF22917"/>
    </source>
</evidence>
<dbReference type="EMBL" id="FUFT01000002">
    <property type="protein sequence ID" value="SJL82545.1"/>
    <property type="molecule type" value="Genomic_DNA"/>
</dbReference>
<dbReference type="AlphaFoldDB" id="A0A1R4B0U7"/>
<evidence type="ECO:0000313" key="3">
    <source>
        <dbReference type="Proteomes" id="UP000189475"/>
    </source>
</evidence>
<dbReference type="SUPFAM" id="SSF51735">
    <property type="entry name" value="NAD(P)-binding Rossmann-fold domains"/>
    <property type="match status" value="1"/>
</dbReference>
<dbReference type="RefSeq" id="WP_077311962.1">
    <property type="nucleotide sequence ID" value="NZ_AP024887.1"/>
</dbReference>
<dbReference type="Proteomes" id="UP000189475">
    <property type="component" value="Unassembled WGS sequence"/>
</dbReference>
<dbReference type="STRING" id="1918946.VPAL9027_00474"/>
<sequence length="352" mass="38941">MQSHMLVVGGSGVTGSGAVSELHNAGWKVTTLSRSVKSPHETAHLSADLLDISSLQQHTDSLASVTHLFYAAIKPSNDAQVEAEENSLMFKNIIESVIAAGADLKRVIFLQGGKVYGAHLGVYKTPARENDSRHFPPNLYFEHEDYARTLPERGIQWTALRPDIMIGHSLGSDMNMGNLIGLYGTLCKHFGVAMQFPGSAAAFNVLINFTSASTLGKAVVWAAENDKDGAYNITNGDVCRWQHIWPKVAQWFGLEPGEPQPINLQQRLNQYCSDTWRELAKMYNLQESDINRIAQGGFGDFLFHVETDGIFDVTKARQSGFNNMTLYSDEQMIQHLDNMVARGLIPDPKAMR</sequence>
<feature type="domain" description="PRISE-like Rossmann-fold" evidence="1">
    <location>
        <begin position="55"/>
        <end position="346"/>
    </location>
</feature>
<accession>A0A1R4B0U7</accession>
<dbReference type="InterPro" id="IPR055222">
    <property type="entry name" value="PRISE-like_Rossmann-fold"/>
</dbReference>
<dbReference type="PANTHER" id="PTHR32487">
    <property type="entry name" value="3-OXO-DELTA(4,5)-STEROID 5-BETA-REDUCTASE"/>
    <property type="match status" value="1"/>
</dbReference>
<protein>
    <submittedName>
        <fullName evidence="2">NAD dependent epimerase/dehydratase family protein</fullName>
    </submittedName>
</protein>
<dbReference type="InterPro" id="IPR036291">
    <property type="entry name" value="NAD(P)-bd_dom_sf"/>
</dbReference>
<dbReference type="Pfam" id="PF22917">
    <property type="entry name" value="PRISE"/>
    <property type="match status" value="1"/>
</dbReference>
<dbReference type="OrthoDB" id="4392084at2"/>
<proteinExistence type="predicted"/>
<evidence type="ECO:0000313" key="2">
    <source>
        <dbReference type="EMBL" id="SJL82545.1"/>
    </source>
</evidence>
<organism evidence="2 3">
    <name type="scientific">Vibrio palustris</name>
    <dbReference type="NCBI Taxonomy" id="1918946"/>
    <lineage>
        <taxon>Bacteria</taxon>
        <taxon>Pseudomonadati</taxon>
        <taxon>Pseudomonadota</taxon>
        <taxon>Gammaproteobacteria</taxon>
        <taxon>Vibrionales</taxon>
        <taxon>Vibrionaceae</taxon>
        <taxon>Vibrio</taxon>
    </lineage>
</organism>
<name>A0A1R4B0U7_9VIBR</name>
<reference evidence="2 3" key="1">
    <citation type="submission" date="2017-02" db="EMBL/GenBank/DDBJ databases">
        <authorList>
            <person name="Peterson S.W."/>
        </authorList>
    </citation>
    <scope>NUCLEOTIDE SEQUENCE [LARGE SCALE GENOMIC DNA]</scope>
    <source>
        <strain evidence="2 3">CECT 9027</strain>
    </source>
</reference>
<dbReference type="Gene3D" id="3.40.50.720">
    <property type="entry name" value="NAD(P)-binding Rossmann-like Domain"/>
    <property type="match status" value="1"/>
</dbReference>
<keyword evidence="3" id="KW-1185">Reference proteome</keyword>
<gene>
    <name evidence="2" type="ORF">VPAL9027_00474</name>
</gene>
<dbReference type="PANTHER" id="PTHR32487:SF0">
    <property type="entry name" value="3-OXO-DELTA(4,5)-STEROID 5-BETA-REDUCTASE"/>
    <property type="match status" value="1"/>
</dbReference>